<evidence type="ECO:0000256" key="6">
    <source>
        <dbReference type="ARBA" id="ARBA00022989"/>
    </source>
</evidence>
<evidence type="ECO:0000259" key="10">
    <source>
        <dbReference type="Pfam" id="PF04290"/>
    </source>
</evidence>
<comment type="subcellular location">
    <subcellularLocation>
        <location evidence="1 9">Cell inner membrane</location>
        <topology evidence="1 9">Multi-pass membrane protein</topology>
    </subcellularLocation>
</comment>
<dbReference type="InterPro" id="IPR007387">
    <property type="entry name" value="TRAP_DctQ"/>
</dbReference>
<keyword evidence="2 9" id="KW-0813">Transport</keyword>
<keyword evidence="4 9" id="KW-0997">Cell inner membrane</keyword>
<comment type="subunit">
    <text evidence="9">The complex comprises the extracytoplasmic solute receptor protein and the two transmembrane proteins.</text>
</comment>
<comment type="function">
    <text evidence="9">Part of the tripartite ATP-independent periplasmic (TRAP) transport system.</text>
</comment>
<gene>
    <name evidence="11" type="ORF">SAMN06295998_104195</name>
</gene>
<feature type="domain" description="Tripartite ATP-independent periplasmic transporters DctQ component" evidence="10">
    <location>
        <begin position="27"/>
        <end position="154"/>
    </location>
</feature>
<organism evidence="11 12">
    <name type="scientific">Primorskyibacter flagellatus</name>
    <dbReference type="NCBI Taxonomy" id="1387277"/>
    <lineage>
        <taxon>Bacteria</taxon>
        <taxon>Pseudomonadati</taxon>
        <taxon>Pseudomonadota</taxon>
        <taxon>Alphaproteobacteria</taxon>
        <taxon>Rhodobacterales</taxon>
        <taxon>Roseobacteraceae</taxon>
        <taxon>Primorskyibacter</taxon>
    </lineage>
</organism>
<feature type="transmembrane region" description="Helical" evidence="9">
    <location>
        <begin position="88"/>
        <end position="110"/>
    </location>
</feature>
<evidence type="ECO:0000256" key="3">
    <source>
        <dbReference type="ARBA" id="ARBA00022475"/>
    </source>
</evidence>
<dbReference type="STRING" id="1387277.SAMN06295998_104195"/>
<name>A0A1W2BN04_9RHOB</name>
<keyword evidence="6 9" id="KW-1133">Transmembrane helix</keyword>
<dbReference type="Proteomes" id="UP000192330">
    <property type="component" value="Unassembled WGS sequence"/>
</dbReference>
<dbReference type="GO" id="GO:0005886">
    <property type="term" value="C:plasma membrane"/>
    <property type="evidence" value="ECO:0007669"/>
    <property type="project" value="UniProtKB-SubCell"/>
</dbReference>
<keyword evidence="3" id="KW-1003">Cell membrane</keyword>
<accession>A0A1W2BN04</accession>
<reference evidence="11 12" key="1">
    <citation type="submission" date="2017-04" db="EMBL/GenBank/DDBJ databases">
        <authorList>
            <person name="Afonso C.L."/>
            <person name="Miller P.J."/>
            <person name="Scott M.A."/>
            <person name="Spackman E."/>
            <person name="Goraichik I."/>
            <person name="Dimitrov K.M."/>
            <person name="Suarez D.L."/>
            <person name="Swayne D.E."/>
        </authorList>
    </citation>
    <scope>NUCLEOTIDE SEQUENCE [LARGE SCALE GENOMIC DNA]</scope>
    <source>
        <strain evidence="11 12">CGMCC 1.12644</strain>
    </source>
</reference>
<evidence type="ECO:0000256" key="4">
    <source>
        <dbReference type="ARBA" id="ARBA00022519"/>
    </source>
</evidence>
<dbReference type="PANTHER" id="PTHR35011:SF2">
    <property type="entry name" value="2,3-DIKETO-L-GULONATE TRAP TRANSPORTER SMALL PERMEASE PROTEIN YIAM"/>
    <property type="match status" value="1"/>
</dbReference>
<evidence type="ECO:0000256" key="1">
    <source>
        <dbReference type="ARBA" id="ARBA00004429"/>
    </source>
</evidence>
<dbReference type="GO" id="GO:0022857">
    <property type="term" value="F:transmembrane transporter activity"/>
    <property type="evidence" value="ECO:0007669"/>
    <property type="project" value="UniProtKB-UniRule"/>
</dbReference>
<sequence length="168" mass="18384">MVKRAERLIDLLVQLARIGAGISFSVLIGAVLIQVVGRFIGSSPVWTEELTRYALLFSVAFGAGLSFRTGDLVNVDVVCESLPGRMPWLLRLFAGIVTAGLAIYLLPHAWKYVSIGKMQTAPALGIKMHYVHFTVWLMLALLALFASLRVVGMLTGTEDGKPRKPEED</sequence>
<feature type="transmembrane region" description="Helical" evidence="9">
    <location>
        <begin position="12"/>
        <end position="35"/>
    </location>
</feature>
<dbReference type="Pfam" id="PF04290">
    <property type="entry name" value="DctQ"/>
    <property type="match status" value="1"/>
</dbReference>
<keyword evidence="5 9" id="KW-0812">Transmembrane</keyword>
<dbReference type="EMBL" id="FWYD01000004">
    <property type="protein sequence ID" value="SMC74300.1"/>
    <property type="molecule type" value="Genomic_DNA"/>
</dbReference>
<dbReference type="PANTHER" id="PTHR35011">
    <property type="entry name" value="2,3-DIKETO-L-GULONATE TRAP TRANSPORTER SMALL PERMEASE PROTEIN YIAM"/>
    <property type="match status" value="1"/>
</dbReference>
<evidence type="ECO:0000256" key="9">
    <source>
        <dbReference type="RuleBase" id="RU369079"/>
    </source>
</evidence>
<evidence type="ECO:0000313" key="11">
    <source>
        <dbReference type="EMBL" id="SMC74300.1"/>
    </source>
</evidence>
<dbReference type="GO" id="GO:0015740">
    <property type="term" value="P:C4-dicarboxylate transport"/>
    <property type="evidence" value="ECO:0007669"/>
    <property type="project" value="TreeGrafter"/>
</dbReference>
<keyword evidence="7 9" id="KW-0472">Membrane</keyword>
<evidence type="ECO:0000256" key="7">
    <source>
        <dbReference type="ARBA" id="ARBA00023136"/>
    </source>
</evidence>
<keyword evidence="12" id="KW-1185">Reference proteome</keyword>
<evidence type="ECO:0000256" key="8">
    <source>
        <dbReference type="ARBA" id="ARBA00038436"/>
    </source>
</evidence>
<evidence type="ECO:0000256" key="2">
    <source>
        <dbReference type="ARBA" id="ARBA00022448"/>
    </source>
</evidence>
<evidence type="ECO:0000256" key="5">
    <source>
        <dbReference type="ARBA" id="ARBA00022692"/>
    </source>
</evidence>
<evidence type="ECO:0000313" key="12">
    <source>
        <dbReference type="Proteomes" id="UP000192330"/>
    </source>
</evidence>
<feature type="transmembrane region" description="Helical" evidence="9">
    <location>
        <begin position="50"/>
        <end position="67"/>
    </location>
</feature>
<dbReference type="AlphaFoldDB" id="A0A1W2BN04"/>
<comment type="similarity">
    <text evidence="8 9">Belongs to the TRAP transporter small permease family.</text>
</comment>
<dbReference type="InterPro" id="IPR055348">
    <property type="entry name" value="DctQ"/>
</dbReference>
<protein>
    <recommendedName>
        <fullName evidence="9">TRAP transporter small permease protein</fullName>
    </recommendedName>
</protein>
<proteinExistence type="inferred from homology"/>
<feature type="transmembrane region" description="Helical" evidence="9">
    <location>
        <begin position="130"/>
        <end position="154"/>
    </location>
</feature>